<keyword evidence="2" id="KW-0808">Transferase</keyword>
<keyword evidence="3" id="KW-1185">Reference proteome</keyword>
<comment type="caution">
    <text evidence="2">The sequence shown here is derived from an EMBL/GenBank/DDBJ whole genome shotgun (WGS) entry which is preliminary data.</text>
</comment>
<dbReference type="Pfam" id="PF17919">
    <property type="entry name" value="RT_RNaseH_2"/>
    <property type="match status" value="1"/>
</dbReference>
<reference evidence="2" key="2">
    <citation type="submission" date="2022-01" db="EMBL/GenBank/DDBJ databases">
        <authorList>
            <person name="Yamashiro T."/>
            <person name="Shiraishi A."/>
            <person name="Satake H."/>
            <person name="Nakayama K."/>
        </authorList>
    </citation>
    <scope>NUCLEOTIDE SEQUENCE</scope>
</reference>
<name>A0ABQ5IA31_9ASTR</name>
<sequence length="165" mass="18128">MLVAPKPKEELIVYLSASHGAISAVLMSERDKVQMEVYFVSRALQGPKLNYTPMAKLVLTLVFAAERLSTLIIACRVAKRWIDVVLDVVPPLCQPPRSMWRHLPIEFPAPGEQCPAYVSRNGILQQHLFFNGLGIFRIAYLGGHPSISPVDPPTDTLDPSGLGGP</sequence>
<feature type="domain" description="Reverse transcriptase/retrotransposon-derived protein RNase H-like" evidence="1">
    <location>
        <begin position="1"/>
        <end position="74"/>
    </location>
</feature>
<dbReference type="InterPro" id="IPR041577">
    <property type="entry name" value="RT_RNaseH_2"/>
</dbReference>
<organism evidence="2 3">
    <name type="scientific">Tanacetum coccineum</name>
    <dbReference type="NCBI Taxonomy" id="301880"/>
    <lineage>
        <taxon>Eukaryota</taxon>
        <taxon>Viridiplantae</taxon>
        <taxon>Streptophyta</taxon>
        <taxon>Embryophyta</taxon>
        <taxon>Tracheophyta</taxon>
        <taxon>Spermatophyta</taxon>
        <taxon>Magnoliopsida</taxon>
        <taxon>eudicotyledons</taxon>
        <taxon>Gunneridae</taxon>
        <taxon>Pentapetalae</taxon>
        <taxon>asterids</taxon>
        <taxon>campanulids</taxon>
        <taxon>Asterales</taxon>
        <taxon>Asteraceae</taxon>
        <taxon>Asteroideae</taxon>
        <taxon>Anthemideae</taxon>
        <taxon>Anthemidinae</taxon>
        <taxon>Tanacetum</taxon>
    </lineage>
</organism>
<dbReference type="GO" id="GO:0003964">
    <property type="term" value="F:RNA-directed DNA polymerase activity"/>
    <property type="evidence" value="ECO:0007669"/>
    <property type="project" value="UniProtKB-KW"/>
</dbReference>
<gene>
    <name evidence="2" type="ORF">Tco_1092510</name>
</gene>
<evidence type="ECO:0000313" key="3">
    <source>
        <dbReference type="Proteomes" id="UP001151760"/>
    </source>
</evidence>
<proteinExistence type="predicted"/>
<keyword evidence="2" id="KW-0548">Nucleotidyltransferase</keyword>
<dbReference type="InterPro" id="IPR043502">
    <property type="entry name" value="DNA/RNA_pol_sf"/>
</dbReference>
<dbReference type="EMBL" id="BQNB010020531">
    <property type="protein sequence ID" value="GJT96992.1"/>
    <property type="molecule type" value="Genomic_DNA"/>
</dbReference>
<dbReference type="Proteomes" id="UP001151760">
    <property type="component" value="Unassembled WGS sequence"/>
</dbReference>
<evidence type="ECO:0000313" key="2">
    <source>
        <dbReference type="EMBL" id="GJT96992.1"/>
    </source>
</evidence>
<dbReference type="SUPFAM" id="SSF56672">
    <property type="entry name" value="DNA/RNA polymerases"/>
    <property type="match status" value="1"/>
</dbReference>
<keyword evidence="2" id="KW-0695">RNA-directed DNA polymerase</keyword>
<protein>
    <submittedName>
        <fullName evidence="2">Reverse transcriptase domain-containing protein</fullName>
    </submittedName>
</protein>
<evidence type="ECO:0000259" key="1">
    <source>
        <dbReference type="Pfam" id="PF17919"/>
    </source>
</evidence>
<accession>A0ABQ5IA31</accession>
<reference evidence="2" key="1">
    <citation type="journal article" date="2022" name="Int. J. Mol. Sci.">
        <title>Draft Genome of Tanacetum Coccineum: Genomic Comparison of Closely Related Tanacetum-Family Plants.</title>
        <authorList>
            <person name="Yamashiro T."/>
            <person name="Shiraishi A."/>
            <person name="Nakayama K."/>
            <person name="Satake H."/>
        </authorList>
    </citation>
    <scope>NUCLEOTIDE SEQUENCE</scope>
</reference>